<dbReference type="Gene3D" id="2.40.30.60">
    <property type="entry name" value="RimM"/>
    <property type="match status" value="1"/>
</dbReference>
<dbReference type="GO" id="GO:0042274">
    <property type="term" value="P:ribosomal small subunit biogenesis"/>
    <property type="evidence" value="ECO:0007669"/>
    <property type="project" value="UniProtKB-UniRule"/>
</dbReference>
<comment type="caution">
    <text evidence="8">The sequence shown here is derived from an EMBL/GenBank/DDBJ whole genome shotgun (WGS) entry which is preliminary data.</text>
</comment>
<dbReference type="GO" id="GO:0005840">
    <property type="term" value="C:ribosome"/>
    <property type="evidence" value="ECO:0007669"/>
    <property type="project" value="InterPro"/>
</dbReference>
<evidence type="ECO:0000256" key="5">
    <source>
        <dbReference type="HAMAP-Rule" id="MF_00014"/>
    </source>
</evidence>
<evidence type="ECO:0000256" key="2">
    <source>
        <dbReference type="ARBA" id="ARBA00022517"/>
    </source>
</evidence>
<dbReference type="InterPro" id="IPR009000">
    <property type="entry name" value="Transl_B-barrel_sf"/>
</dbReference>
<dbReference type="Proteomes" id="UP000294593">
    <property type="component" value="Unassembled WGS sequence"/>
</dbReference>
<comment type="function">
    <text evidence="5">An accessory protein needed during the final step in the assembly of 30S ribosomal subunit, possibly for assembly of the head region. Essential for efficient processing of 16S rRNA. May be needed both before and after RbfA during the maturation of 16S rRNA. It has affinity for free ribosomal 30S subunits but not for 70S ribosomes.</text>
</comment>
<evidence type="ECO:0000313" key="8">
    <source>
        <dbReference type="EMBL" id="TDP88376.1"/>
    </source>
</evidence>
<feature type="domain" description="Ribosome maturation factor RimM PRC barrel" evidence="7">
    <location>
        <begin position="152"/>
        <end position="221"/>
    </location>
</feature>
<protein>
    <recommendedName>
        <fullName evidence="5">Ribosome maturation factor RimM</fullName>
    </recommendedName>
</protein>
<dbReference type="SUPFAM" id="SSF50447">
    <property type="entry name" value="Translation proteins"/>
    <property type="match status" value="2"/>
</dbReference>
<keyword evidence="1 5" id="KW-0963">Cytoplasm</keyword>
<dbReference type="InterPro" id="IPR056792">
    <property type="entry name" value="PRC_RimM"/>
</dbReference>
<dbReference type="GO" id="GO:0005737">
    <property type="term" value="C:cytoplasm"/>
    <property type="evidence" value="ECO:0007669"/>
    <property type="project" value="UniProtKB-SubCell"/>
</dbReference>
<dbReference type="Pfam" id="PF01782">
    <property type="entry name" value="RimM"/>
    <property type="match status" value="2"/>
</dbReference>
<evidence type="ECO:0000256" key="4">
    <source>
        <dbReference type="ARBA" id="ARBA00023186"/>
    </source>
</evidence>
<dbReference type="RefSeq" id="WP_133605995.1">
    <property type="nucleotide sequence ID" value="NZ_SNXW01000001.1"/>
</dbReference>
<evidence type="ECO:0000256" key="3">
    <source>
        <dbReference type="ARBA" id="ARBA00022552"/>
    </source>
</evidence>
<evidence type="ECO:0000259" key="7">
    <source>
        <dbReference type="Pfam" id="PF24986"/>
    </source>
</evidence>
<gene>
    <name evidence="5" type="primary">rimM</name>
    <name evidence="8" type="ORF">EV672_101522</name>
</gene>
<proteinExistence type="inferred from homology"/>
<evidence type="ECO:0000313" key="9">
    <source>
        <dbReference type="Proteomes" id="UP000294593"/>
    </source>
</evidence>
<dbReference type="InterPro" id="IPR011961">
    <property type="entry name" value="RimM"/>
</dbReference>
<keyword evidence="3 5" id="KW-0698">rRNA processing</keyword>
<evidence type="ECO:0000259" key="6">
    <source>
        <dbReference type="Pfam" id="PF01782"/>
    </source>
</evidence>
<evidence type="ECO:0000256" key="1">
    <source>
        <dbReference type="ARBA" id="ARBA00022490"/>
    </source>
</evidence>
<dbReference type="InterPro" id="IPR036976">
    <property type="entry name" value="RimM_N_sf"/>
</dbReference>
<dbReference type="PANTHER" id="PTHR33692">
    <property type="entry name" value="RIBOSOME MATURATION FACTOR RIMM"/>
    <property type="match status" value="1"/>
</dbReference>
<comment type="domain">
    <text evidence="5">The PRC barrel domain binds ribosomal protein uS19.</text>
</comment>
<dbReference type="SUPFAM" id="SSF50346">
    <property type="entry name" value="PRC-barrel domain"/>
    <property type="match status" value="1"/>
</dbReference>
<sequence>MSEHANPSPLLLDDGVVWPEDAVEVGRVVDAWGVKGGIKVMPFSSDPQALFCTKKWFLRPAEAAAGAVVRTGAGAGAGAGAKPVSAVASAAQAARLNAPRFLQVKSAREQSDIVVATCEGLDDRNAAEALKGARVFVSRSAFPTPDDGEFYWIDLIGLDVSNPQGEALGRVVDLIDTGPNSVLRLEGEAGEDGKPVERLIPFVSAYILSVSLADKRIVADWGLDY</sequence>
<keyword evidence="4 5" id="KW-0143">Chaperone</keyword>
<name>A0A4R6RR43_9BURK</name>
<dbReference type="HAMAP" id="MF_00014">
    <property type="entry name" value="Ribosome_mat_RimM"/>
    <property type="match status" value="1"/>
</dbReference>
<dbReference type="AlphaFoldDB" id="A0A4R6RR43"/>
<comment type="similarity">
    <text evidence="5">Belongs to the RimM family.</text>
</comment>
<comment type="subunit">
    <text evidence="5">Binds ribosomal protein uS19.</text>
</comment>
<dbReference type="InterPro" id="IPR002676">
    <property type="entry name" value="RimM_N"/>
</dbReference>
<comment type="subcellular location">
    <subcellularLocation>
        <location evidence="5">Cytoplasm</location>
    </subcellularLocation>
</comment>
<accession>A0A4R6RR43</accession>
<dbReference type="GO" id="GO:0043022">
    <property type="term" value="F:ribosome binding"/>
    <property type="evidence" value="ECO:0007669"/>
    <property type="project" value="InterPro"/>
</dbReference>
<organism evidence="8 9">
    <name type="scientific">Aquabacterium commune</name>
    <dbReference type="NCBI Taxonomy" id="70586"/>
    <lineage>
        <taxon>Bacteria</taxon>
        <taxon>Pseudomonadati</taxon>
        <taxon>Pseudomonadota</taxon>
        <taxon>Betaproteobacteria</taxon>
        <taxon>Burkholderiales</taxon>
        <taxon>Aquabacterium</taxon>
    </lineage>
</organism>
<reference evidence="8 9" key="1">
    <citation type="submission" date="2019-03" db="EMBL/GenBank/DDBJ databases">
        <title>Genomic Encyclopedia of Type Strains, Phase IV (KMG-IV): sequencing the most valuable type-strain genomes for metagenomic binning, comparative biology and taxonomic classification.</title>
        <authorList>
            <person name="Goeker M."/>
        </authorList>
    </citation>
    <scope>NUCLEOTIDE SEQUENCE [LARGE SCALE GENOMIC DNA]</scope>
    <source>
        <strain evidence="8 9">DSM 11901</strain>
    </source>
</reference>
<dbReference type="GO" id="GO:0006364">
    <property type="term" value="P:rRNA processing"/>
    <property type="evidence" value="ECO:0007669"/>
    <property type="project" value="UniProtKB-UniRule"/>
</dbReference>
<dbReference type="PANTHER" id="PTHR33692:SF1">
    <property type="entry name" value="RIBOSOME MATURATION FACTOR RIMM"/>
    <property type="match status" value="1"/>
</dbReference>
<dbReference type="OrthoDB" id="9783509at2"/>
<keyword evidence="2 5" id="KW-0690">Ribosome biogenesis</keyword>
<dbReference type="Gene3D" id="2.30.30.240">
    <property type="entry name" value="PRC-barrel domain"/>
    <property type="match status" value="1"/>
</dbReference>
<feature type="domain" description="RimM N-terminal" evidence="6">
    <location>
        <begin position="25"/>
        <end position="61"/>
    </location>
</feature>
<keyword evidence="9" id="KW-1185">Reference proteome</keyword>
<dbReference type="InterPro" id="IPR011033">
    <property type="entry name" value="PRC_barrel-like_sf"/>
</dbReference>
<feature type="domain" description="RimM N-terminal" evidence="6">
    <location>
        <begin position="99"/>
        <end position="140"/>
    </location>
</feature>
<dbReference type="NCBIfam" id="TIGR02273">
    <property type="entry name" value="16S_RimM"/>
    <property type="match status" value="1"/>
</dbReference>
<dbReference type="Pfam" id="PF24986">
    <property type="entry name" value="PRC_RimM"/>
    <property type="match status" value="1"/>
</dbReference>
<dbReference type="EMBL" id="SNXW01000001">
    <property type="protein sequence ID" value="TDP88376.1"/>
    <property type="molecule type" value="Genomic_DNA"/>
</dbReference>